<dbReference type="InterPro" id="IPR052548">
    <property type="entry name" value="Type_VII_TA_antitoxin"/>
</dbReference>
<dbReference type="CDD" id="cd05403">
    <property type="entry name" value="NT_KNTase_like"/>
    <property type="match status" value="1"/>
</dbReference>
<dbReference type="Gene3D" id="3.30.460.10">
    <property type="entry name" value="Beta Polymerase, domain 2"/>
    <property type="match status" value="1"/>
</dbReference>
<name>A0AAU8LY48_9BACT</name>
<feature type="domain" description="Polymerase beta nucleotidyltransferase" evidence="1">
    <location>
        <begin position="7"/>
        <end position="114"/>
    </location>
</feature>
<evidence type="ECO:0000313" key="2">
    <source>
        <dbReference type="EMBL" id="XCN73828.1"/>
    </source>
</evidence>
<evidence type="ECO:0000259" key="1">
    <source>
        <dbReference type="Pfam" id="PF18765"/>
    </source>
</evidence>
<dbReference type="InterPro" id="IPR041633">
    <property type="entry name" value="Polbeta"/>
</dbReference>
<dbReference type="PANTHER" id="PTHR33933">
    <property type="entry name" value="NUCLEOTIDYLTRANSFERASE"/>
    <property type="match status" value="1"/>
</dbReference>
<dbReference type="Pfam" id="PF18765">
    <property type="entry name" value="Polbeta"/>
    <property type="match status" value="1"/>
</dbReference>
<dbReference type="EMBL" id="CP159373">
    <property type="protein sequence ID" value="XCN73828.1"/>
    <property type="molecule type" value="Genomic_DNA"/>
</dbReference>
<proteinExistence type="predicted"/>
<accession>A0AAU8LY48</accession>
<dbReference type="InterPro" id="IPR043519">
    <property type="entry name" value="NT_sf"/>
</dbReference>
<dbReference type="KEGG" id="eaj:Q3M24_03465"/>
<gene>
    <name evidence="2" type="ORF">Q3M24_03465</name>
</gene>
<organism evidence="2">
    <name type="scientific">Candidatus Electrothrix aestuarii</name>
    <dbReference type="NCBI Taxonomy" id="3062594"/>
    <lineage>
        <taxon>Bacteria</taxon>
        <taxon>Pseudomonadati</taxon>
        <taxon>Thermodesulfobacteriota</taxon>
        <taxon>Desulfobulbia</taxon>
        <taxon>Desulfobulbales</taxon>
        <taxon>Desulfobulbaceae</taxon>
        <taxon>Candidatus Electrothrix</taxon>
    </lineage>
</organism>
<dbReference type="PANTHER" id="PTHR33933:SF1">
    <property type="entry name" value="PROTEIN ADENYLYLTRANSFERASE MNTA-RELATED"/>
    <property type="match status" value="1"/>
</dbReference>
<dbReference type="SUPFAM" id="SSF81301">
    <property type="entry name" value="Nucleotidyltransferase"/>
    <property type="match status" value="1"/>
</dbReference>
<dbReference type="AlphaFoldDB" id="A0AAU8LY48"/>
<sequence>METNSKELQQILNHLKAVNLYKVILFGSVAKGQQHEHSDIDLLVVTDDEFFPKNYQEKSELYLKVSETLTEVAGRIPIDLIVFTKSMYQRFVQLGSLFSKEILQHGIILYETDHAGMAGQSQR</sequence>
<reference evidence="2" key="1">
    <citation type="journal article" date="2024" name="Syst. Appl. Microbiol.">
        <title>First single-strain enrichments of Electrothrix cable bacteria, description of E. aestuarii sp. nov. and E. rattekaaiensis sp. nov., and proposal of a cable bacteria taxonomy following the rules of the SeqCode.</title>
        <authorList>
            <person name="Plum-Jensen L.E."/>
            <person name="Schramm A."/>
            <person name="Marshall I.P.G."/>
        </authorList>
    </citation>
    <scope>NUCLEOTIDE SEQUENCE</scope>
    <source>
        <strain evidence="2">Rat1</strain>
    </source>
</reference>
<protein>
    <submittedName>
        <fullName evidence="2">Nucleotidyltransferase domain-containing protein</fullName>
    </submittedName>
</protein>
<reference evidence="2" key="2">
    <citation type="submission" date="2024-06" db="EMBL/GenBank/DDBJ databases">
        <authorList>
            <person name="Plum-Jensen L.E."/>
            <person name="Schramm A."/>
            <person name="Marshall I.P.G."/>
        </authorList>
    </citation>
    <scope>NUCLEOTIDE SEQUENCE</scope>
    <source>
        <strain evidence="2">Rat1</strain>
    </source>
</reference>